<feature type="transmembrane region" description="Helical" evidence="2">
    <location>
        <begin position="345"/>
        <end position="364"/>
    </location>
</feature>
<keyword evidence="4" id="KW-1185">Reference proteome</keyword>
<comment type="caution">
    <text evidence="3">The sequence shown here is derived from an EMBL/GenBank/DDBJ whole genome shotgun (WGS) entry which is preliminary data.</text>
</comment>
<evidence type="ECO:0000256" key="1">
    <source>
        <dbReference type="SAM" id="MobiDB-lite"/>
    </source>
</evidence>
<feature type="region of interest" description="Disordered" evidence="1">
    <location>
        <begin position="482"/>
        <end position="519"/>
    </location>
</feature>
<dbReference type="AlphaFoldDB" id="A0A9P6WF27"/>
<accession>A0A9P6WF27</accession>
<name>A0A9P6WF27_MAUEX</name>
<proteinExistence type="predicted"/>
<evidence type="ECO:0000256" key="2">
    <source>
        <dbReference type="SAM" id="Phobius"/>
    </source>
</evidence>
<dbReference type="OrthoDB" id="10611066at2759"/>
<gene>
    <name evidence="3" type="ORF">C6P45_002867</name>
</gene>
<keyword evidence="2" id="KW-0812">Transmembrane</keyword>
<dbReference type="EMBL" id="PUHR01000028">
    <property type="protein sequence ID" value="KAG0670072.1"/>
    <property type="molecule type" value="Genomic_DNA"/>
</dbReference>
<keyword evidence="2" id="KW-0472">Membrane</keyword>
<dbReference type="Proteomes" id="UP000750334">
    <property type="component" value="Unassembled WGS sequence"/>
</dbReference>
<reference evidence="3 4" key="1">
    <citation type="submission" date="2020-11" db="EMBL/GenBank/DDBJ databases">
        <title>Kefir isolates.</title>
        <authorList>
            <person name="Marcisauskas S."/>
            <person name="Kim Y."/>
            <person name="Blasche S."/>
        </authorList>
    </citation>
    <scope>NUCLEOTIDE SEQUENCE [LARGE SCALE GENOMIC DNA]</scope>
    <source>
        <strain evidence="3 4">OG2</strain>
    </source>
</reference>
<feature type="compositionally biased region" description="Polar residues" evidence="1">
    <location>
        <begin position="502"/>
        <end position="512"/>
    </location>
</feature>
<feature type="region of interest" description="Disordered" evidence="1">
    <location>
        <begin position="1"/>
        <end position="32"/>
    </location>
</feature>
<evidence type="ECO:0000313" key="3">
    <source>
        <dbReference type="EMBL" id="KAG0670072.1"/>
    </source>
</evidence>
<feature type="compositionally biased region" description="Polar residues" evidence="1">
    <location>
        <begin position="11"/>
        <end position="22"/>
    </location>
</feature>
<organism evidence="3 4">
    <name type="scientific">Maudiozyma exigua</name>
    <name type="common">Yeast</name>
    <name type="synonym">Kazachstania exigua</name>
    <dbReference type="NCBI Taxonomy" id="34358"/>
    <lineage>
        <taxon>Eukaryota</taxon>
        <taxon>Fungi</taxon>
        <taxon>Dikarya</taxon>
        <taxon>Ascomycota</taxon>
        <taxon>Saccharomycotina</taxon>
        <taxon>Saccharomycetes</taxon>
        <taxon>Saccharomycetales</taxon>
        <taxon>Saccharomycetaceae</taxon>
        <taxon>Maudiozyma</taxon>
    </lineage>
</organism>
<sequence length="519" mass="59428">MKRKKRDMDTNDSTRSNNNHSSQQHDRMSSNNTKISTELIDRTKSNESSNHFMTDTLAKHLFFDRIFPLLPIKSNIATYQDVEINEFFLSCRAVILNVAIARDINSVIKNNLDLIDLIIHNGNLVNDKNSAMINQDSLNSLLILVRLLSDTLEYYWEACGKERNTAESHAFSENTFEKQRAYFKSFVVGFSTHRASLHLKRPSKLKPEVAERLIQVCIRLKCNTGTLKLLRNMSPNLHASRSVTFVHILPEYQKFIAEQDSPIILEKTDLTIEYLLRFIAASNREQFDSIIRTKILEPLAIRHTVSELAIVEYIELFGCLFITNRNLPHYLKMVRRITFAMKRTVFYSLLLYYFSKSFIFWIMARPKEYISLYEKLENLESTETSDPIREIPSLVNTLFEDVYSTFNVSNILSSQNHHQDKKDSNFIHDVNNITTSVPTATSTATATATATATTTTNNPSSVIPHTPTSFNGQLQQQFLHSHHHTFSGSSSSGLQIARDHSTNASSCSTPTSDIRHFQR</sequence>
<evidence type="ECO:0000313" key="4">
    <source>
        <dbReference type="Proteomes" id="UP000750334"/>
    </source>
</evidence>
<keyword evidence="2" id="KW-1133">Transmembrane helix</keyword>
<protein>
    <submittedName>
        <fullName evidence="3">Uncharacterized protein</fullName>
    </submittedName>
</protein>